<reference evidence="1 2" key="1">
    <citation type="journal article" date="2014" name="Int. J. Syst. Evol. Microbiol.">
        <title>Sneathiella chungangensis sp. nov., isolated from a marine sand, and emended description of the genus Sneathiella.</title>
        <authorList>
            <person name="Siamphan C."/>
            <person name="Kim H."/>
            <person name="Lee J.S."/>
            <person name="Kim W."/>
        </authorList>
    </citation>
    <scope>NUCLEOTIDE SEQUENCE [LARGE SCALE GENOMIC DNA]</scope>
    <source>
        <strain evidence="1 2">KCTC 32476</strain>
    </source>
</reference>
<evidence type="ECO:0000313" key="1">
    <source>
        <dbReference type="EMBL" id="MZR21276.1"/>
    </source>
</evidence>
<accession>A0A845MD83</accession>
<name>A0A845MD83_9PROT</name>
<proteinExistence type="predicted"/>
<gene>
    <name evidence="1" type="ORF">GQF03_02920</name>
</gene>
<dbReference type="RefSeq" id="WP_161337679.1">
    <property type="nucleotide sequence ID" value="NZ_JBHSDG010000002.1"/>
</dbReference>
<evidence type="ECO:0000313" key="2">
    <source>
        <dbReference type="Proteomes" id="UP000445696"/>
    </source>
</evidence>
<dbReference type="OrthoDB" id="7323958at2"/>
<keyword evidence="2" id="KW-1185">Reference proteome</keyword>
<protein>
    <submittedName>
        <fullName evidence="1">Uncharacterized protein</fullName>
    </submittedName>
</protein>
<dbReference type="AlphaFoldDB" id="A0A845MD83"/>
<comment type="caution">
    <text evidence="1">The sequence shown here is derived from an EMBL/GenBank/DDBJ whole genome shotgun (WGS) entry which is preliminary data.</text>
</comment>
<organism evidence="1 2">
    <name type="scientific">Sneathiella chungangensis</name>
    <dbReference type="NCBI Taxonomy" id="1418234"/>
    <lineage>
        <taxon>Bacteria</taxon>
        <taxon>Pseudomonadati</taxon>
        <taxon>Pseudomonadota</taxon>
        <taxon>Alphaproteobacteria</taxon>
        <taxon>Sneathiellales</taxon>
        <taxon>Sneathiellaceae</taxon>
        <taxon>Sneathiella</taxon>
    </lineage>
</organism>
<dbReference type="Proteomes" id="UP000445696">
    <property type="component" value="Unassembled WGS sequence"/>
</dbReference>
<sequence>MSNAQPDQAEASDAAGKSMEEKRDPSVYFAFDHKIFTVDGAYFSLTHDTKEPCYFVNLGEIKGAIPTKSICKEFGIDKDSSDAQLLSTIGSALKFVREIRPNDSIPRELLDGSASWSIDDMHKEIARGRITVQVVSWLSGNEEIVLNIKELEQISNDPDTKEKVQEAFREIAEKLGIRREDVVAKIDDVIRELAYIEALRDYYTKIKKISTNLNRLAGLYRRDRATSEELNRMQILIDPVIRKFDRTFTEIDAQTCEVMVILKNFQPTIETIRRTRDDLHQRFMIWSEMVEKWDDMIIEEDPAIERLLKETYQFLARNFMQSQTWRLGNM</sequence>
<dbReference type="EMBL" id="WTVA01000001">
    <property type="protein sequence ID" value="MZR21276.1"/>
    <property type="molecule type" value="Genomic_DNA"/>
</dbReference>